<organism evidence="1 2">
    <name type="scientific">Acropora cervicornis</name>
    <name type="common">Staghorn coral</name>
    <dbReference type="NCBI Taxonomy" id="6130"/>
    <lineage>
        <taxon>Eukaryota</taxon>
        <taxon>Metazoa</taxon>
        <taxon>Cnidaria</taxon>
        <taxon>Anthozoa</taxon>
        <taxon>Hexacorallia</taxon>
        <taxon>Scleractinia</taxon>
        <taxon>Astrocoeniina</taxon>
        <taxon>Acroporidae</taxon>
        <taxon>Acropora</taxon>
    </lineage>
</organism>
<sequence>MNRTLFDCGIKKSIETRKGEKFDITCVLPKSLKLPERPVQCEISKESFSEKKYLDLHVRWKHGGDVSFKSKPVSTPSYTEGKEMSNESTLVLDDVDVEDTRKQEVTIPDNRKGSSSRKSYTIEFKAGTLERLDLFSELKVKKKWEKVAEERGVSKSLIVKWNKNRDKIKA</sequence>
<comment type="caution">
    <text evidence="1">The sequence shown here is derived from an EMBL/GenBank/DDBJ whole genome shotgun (WGS) entry which is preliminary data.</text>
</comment>
<dbReference type="AlphaFoldDB" id="A0AAD9QKZ2"/>
<proteinExistence type="predicted"/>
<accession>A0AAD9QKZ2</accession>
<name>A0AAD9QKZ2_ACRCE</name>
<dbReference type="Proteomes" id="UP001249851">
    <property type="component" value="Unassembled WGS sequence"/>
</dbReference>
<evidence type="ECO:0000313" key="2">
    <source>
        <dbReference type="Proteomes" id="UP001249851"/>
    </source>
</evidence>
<gene>
    <name evidence="1" type="ORF">P5673_013815</name>
</gene>
<dbReference type="EMBL" id="JARQWQ010000027">
    <property type="protein sequence ID" value="KAK2562855.1"/>
    <property type="molecule type" value="Genomic_DNA"/>
</dbReference>
<reference evidence="1" key="1">
    <citation type="journal article" date="2023" name="G3 (Bethesda)">
        <title>Whole genome assembly and annotation of the endangered Caribbean coral Acropora cervicornis.</title>
        <authorList>
            <person name="Selwyn J.D."/>
            <person name="Vollmer S.V."/>
        </authorList>
    </citation>
    <scope>NUCLEOTIDE SEQUENCE</scope>
    <source>
        <strain evidence="1">K2</strain>
    </source>
</reference>
<evidence type="ECO:0000313" key="1">
    <source>
        <dbReference type="EMBL" id="KAK2562855.1"/>
    </source>
</evidence>
<protein>
    <submittedName>
        <fullName evidence="1">Uncharacterized protein</fullName>
    </submittedName>
</protein>
<keyword evidence="2" id="KW-1185">Reference proteome</keyword>
<reference evidence="1" key="2">
    <citation type="journal article" date="2023" name="Science">
        <title>Genomic signatures of disease resistance in endangered staghorn corals.</title>
        <authorList>
            <person name="Vollmer S.V."/>
            <person name="Selwyn J.D."/>
            <person name="Despard B.A."/>
            <person name="Roesel C.L."/>
        </authorList>
    </citation>
    <scope>NUCLEOTIDE SEQUENCE</scope>
    <source>
        <strain evidence="1">K2</strain>
    </source>
</reference>